<comment type="caution">
    <text evidence="3">The sequence shown here is derived from an EMBL/GenBank/DDBJ whole genome shotgun (WGS) entry which is preliminary data.</text>
</comment>
<dbReference type="EC" id="2.3.1.-" evidence="2"/>
<sequence>MITSYFVDSLKINKGDIILLTGDLTSLLLKIIQKNNNKKIIIKIINQIIDSIIKKIGKDGTLLIHTFNWDFCKGLAFDIKRSKCQTGILGKIALEREDFLRTQHPIYSFAVYGKYAYYLSNLKNKGSFSCDSPFGFLHKKNGKQIIIDMSLKDAFTFSHYVETINNVNYRFNKTFTALYTDIENKTETRQYDMYVRNLELGVINNIEPLENIFIQNKAMCIDYFYEIKIRTVNLAMAFDIIENDILNNKAKNLYQIIKK</sequence>
<evidence type="ECO:0000256" key="2">
    <source>
        <dbReference type="RuleBase" id="RU365031"/>
    </source>
</evidence>
<dbReference type="Pfam" id="PF02522">
    <property type="entry name" value="Antibiotic_NAT"/>
    <property type="match status" value="1"/>
</dbReference>
<protein>
    <recommendedName>
        <fullName evidence="1 2">Aminoglycoside N(3)-acetyltransferase</fullName>
        <ecNumber evidence="2">2.3.1.-</ecNumber>
    </recommendedName>
</protein>
<dbReference type="InterPro" id="IPR028345">
    <property type="entry name" value="Antibiotic_NAT-like"/>
</dbReference>
<keyword evidence="2" id="KW-0808">Transferase</keyword>
<dbReference type="GO" id="GO:0046353">
    <property type="term" value="F:aminoglycoside 3-N-acetyltransferase activity"/>
    <property type="evidence" value="ECO:0007669"/>
    <property type="project" value="UniProtKB-EC"/>
</dbReference>
<dbReference type="AlphaFoldDB" id="A0AAX0L9G1"/>
<keyword evidence="2" id="KW-0012">Acyltransferase</keyword>
<comment type="catalytic activity">
    <reaction evidence="2">
        <text>a 2-deoxystreptamine antibiotic + acetyl-CoA = an N(3)-acetyl-2-deoxystreptamine antibiotic + CoA + H(+)</text>
        <dbReference type="Rhea" id="RHEA:12665"/>
        <dbReference type="ChEBI" id="CHEBI:15378"/>
        <dbReference type="ChEBI" id="CHEBI:57287"/>
        <dbReference type="ChEBI" id="CHEBI:57288"/>
        <dbReference type="ChEBI" id="CHEBI:57921"/>
        <dbReference type="ChEBI" id="CHEBI:77452"/>
        <dbReference type="EC" id="2.3.1.81"/>
    </reaction>
</comment>
<evidence type="ECO:0000313" key="4">
    <source>
        <dbReference type="Proteomes" id="UP000189728"/>
    </source>
</evidence>
<comment type="similarity">
    <text evidence="2">Belongs to the antibiotic N-acetyltransferase family.</text>
</comment>
<evidence type="ECO:0000256" key="1">
    <source>
        <dbReference type="ARBA" id="ARBA00012882"/>
    </source>
</evidence>
<name>A0AAX0L9G1_9BACT</name>
<dbReference type="GO" id="GO:0046677">
    <property type="term" value="P:response to antibiotic"/>
    <property type="evidence" value="ECO:0007669"/>
    <property type="project" value="UniProtKB-KW"/>
</dbReference>
<dbReference type="EMBL" id="MCRK01000041">
    <property type="protein sequence ID" value="OPA75837.1"/>
    <property type="molecule type" value="Genomic_DNA"/>
</dbReference>
<proteinExistence type="inferred from homology"/>
<dbReference type="InterPro" id="IPR003679">
    <property type="entry name" value="Amioglycoside_AcTrfase"/>
</dbReference>
<accession>A0AAX0L9G1</accession>
<keyword evidence="2" id="KW-0046">Antibiotic resistance</keyword>
<gene>
    <name evidence="3" type="ORF">BFG04_05155</name>
</gene>
<organism evidence="3 4">
    <name type="scientific">Campylobacter pinnipediorum subsp. pinnipediorum</name>
    <dbReference type="NCBI Taxonomy" id="1660067"/>
    <lineage>
        <taxon>Bacteria</taxon>
        <taxon>Pseudomonadati</taxon>
        <taxon>Campylobacterota</taxon>
        <taxon>Epsilonproteobacteria</taxon>
        <taxon>Campylobacterales</taxon>
        <taxon>Campylobacteraceae</taxon>
        <taxon>Campylobacter</taxon>
    </lineage>
</organism>
<dbReference type="SUPFAM" id="SSF110710">
    <property type="entry name" value="TTHA0583/YokD-like"/>
    <property type="match status" value="1"/>
</dbReference>
<reference evidence="3 4" key="1">
    <citation type="submission" date="2016-08" db="EMBL/GenBank/DDBJ databases">
        <title>Campylobacter species from sea mammals.</title>
        <authorList>
            <person name="Gilbert M.J."/>
            <person name="Byrne B.A."/>
            <person name="Zomer A.L."/>
            <person name="Wagenaar J.A."/>
        </authorList>
    </citation>
    <scope>NUCLEOTIDE SEQUENCE [LARGE SCALE GENOMIC DNA]</scope>
    <source>
        <strain evidence="3 4">1105248</strain>
    </source>
</reference>
<dbReference type="Proteomes" id="UP000189728">
    <property type="component" value="Unassembled WGS sequence"/>
</dbReference>
<evidence type="ECO:0000313" key="3">
    <source>
        <dbReference type="EMBL" id="OPA75837.1"/>
    </source>
</evidence>